<feature type="chain" id="PRO_5047405412" evidence="1">
    <location>
        <begin position="18"/>
        <end position="121"/>
    </location>
</feature>
<protein>
    <submittedName>
        <fullName evidence="2">Hemolysin</fullName>
    </submittedName>
</protein>
<proteinExistence type="predicted"/>
<evidence type="ECO:0000313" key="3">
    <source>
        <dbReference type="Proteomes" id="UP001138540"/>
    </source>
</evidence>
<keyword evidence="1" id="KW-0732">Signal</keyword>
<evidence type="ECO:0000256" key="1">
    <source>
        <dbReference type="SAM" id="SignalP"/>
    </source>
</evidence>
<sequence length="121" mass="12498">MARTGTLILALALAPLAGCSPQIGLVEGVPSPELNACVRQGGTLQVRGRAGTVMCVIPYADAGKSCTSSSECRGRCLAARTDGDLPERGEAAPGRCQPENRLFGCFAELKDGKVATTMCID</sequence>
<dbReference type="Proteomes" id="UP001138540">
    <property type="component" value="Unassembled WGS sequence"/>
</dbReference>
<accession>A0ABR6NGD4</accession>
<comment type="caution">
    <text evidence="2">The sequence shown here is derived from an EMBL/GenBank/DDBJ whole genome shotgun (WGS) entry which is preliminary data.</text>
</comment>
<organism evidence="2 3">
    <name type="scientific">Sphingobium lignivorans</name>
    <dbReference type="NCBI Taxonomy" id="2735886"/>
    <lineage>
        <taxon>Bacteria</taxon>
        <taxon>Pseudomonadati</taxon>
        <taxon>Pseudomonadota</taxon>
        <taxon>Alphaproteobacteria</taxon>
        <taxon>Sphingomonadales</taxon>
        <taxon>Sphingomonadaceae</taxon>
        <taxon>Sphingobium</taxon>
    </lineage>
</organism>
<name>A0ABR6NGD4_9SPHN</name>
<gene>
    <name evidence="2" type="ORF">HNP60_002327</name>
</gene>
<dbReference type="RefSeq" id="WP_184153759.1">
    <property type="nucleotide sequence ID" value="NZ_JACHKA010000001.1"/>
</dbReference>
<dbReference type="EMBL" id="JACHKA010000001">
    <property type="protein sequence ID" value="MBB5986353.1"/>
    <property type="molecule type" value="Genomic_DNA"/>
</dbReference>
<evidence type="ECO:0000313" key="2">
    <source>
        <dbReference type="EMBL" id="MBB5986353.1"/>
    </source>
</evidence>
<reference evidence="2 3" key="1">
    <citation type="submission" date="2020-08" db="EMBL/GenBank/DDBJ databases">
        <title>Exploring microbial biodiversity for novel pathways involved in the catabolism of aromatic compounds derived from lignin.</title>
        <authorList>
            <person name="Elkins J."/>
        </authorList>
    </citation>
    <scope>NUCLEOTIDE SEQUENCE [LARGE SCALE GENOMIC DNA]</scope>
    <source>
        <strain evidence="2 3">B1D3A</strain>
    </source>
</reference>
<keyword evidence="3" id="KW-1185">Reference proteome</keyword>
<feature type="signal peptide" evidence="1">
    <location>
        <begin position="1"/>
        <end position="17"/>
    </location>
</feature>